<feature type="compositionally biased region" description="Basic and acidic residues" evidence="1">
    <location>
        <begin position="42"/>
        <end position="61"/>
    </location>
</feature>
<accession>A0A3D9UVF3</accession>
<feature type="region of interest" description="Disordered" evidence="1">
    <location>
        <begin position="27"/>
        <end position="61"/>
    </location>
</feature>
<comment type="caution">
    <text evidence="3">The sequence shown here is derived from an EMBL/GenBank/DDBJ whole genome shotgun (WGS) entry which is preliminary data.</text>
</comment>
<dbReference type="AlphaFoldDB" id="A0A3D9UVF3"/>
<evidence type="ECO:0000256" key="1">
    <source>
        <dbReference type="SAM" id="MobiDB-lite"/>
    </source>
</evidence>
<gene>
    <name evidence="3" type="ORF">DFJ65_0964</name>
</gene>
<dbReference type="Proteomes" id="UP000256253">
    <property type="component" value="Unassembled WGS sequence"/>
</dbReference>
<evidence type="ECO:0000313" key="4">
    <source>
        <dbReference type="Proteomes" id="UP000256253"/>
    </source>
</evidence>
<evidence type="ECO:0000256" key="2">
    <source>
        <dbReference type="SAM" id="Phobius"/>
    </source>
</evidence>
<keyword evidence="4" id="KW-1185">Reference proteome</keyword>
<reference evidence="3 4" key="1">
    <citation type="submission" date="2018-08" db="EMBL/GenBank/DDBJ databases">
        <title>Sequencing the genomes of 1000 actinobacteria strains.</title>
        <authorList>
            <person name="Klenk H.-P."/>
        </authorList>
    </citation>
    <scope>NUCLEOTIDE SEQUENCE [LARGE SCALE GENOMIC DNA]</scope>
    <source>
        <strain evidence="3 4">DSM 22967</strain>
    </source>
</reference>
<feature type="transmembrane region" description="Helical" evidence="2">
    <location>
        <begin position="6"/>
        <end position="23"/>
    </location>
</feature>
<name>A0A3D9UVF3_9MICO</name>
<protein>
    <submittedName>
        <fullName evidence="3">Uncharacterized protein</fullName>
    </submittedName>
</protein>
<proteinExistence type="predicted"/>
<keyword evidence="2" id="KW-0472">Membrane</keyword>
<keyword evidence="2" id="KW-0812">Transmembrane</keyword>
<evidence type="ECO:0000313" key="3">
    <source>
        <dbReference type="EMBL" id="REF29974.1"/>
    </source>
</evidence>
<dbReference type="EMBL" id="QTUA01000001">
    <property type="protein sequence ID" value="REF29974.1"/>
    <property type="molecule type" value="Genomic_DNA"/>
</dbReference>
<organism evidence="3 4">
    <name type="scientific">Calidifontibacter indicus</name>
    <dbReference type="NCBI Taxonomy" id="419650"/>
    <lineage>
        <taxon>Bacteria</taxon>
        <taxon>Bacillati</taxon>
        <taxon>Actinomycetota</taxon>
        <taxon>Actinomycetes</taxon>
        <taxon>Micrococcales</taxon>
        <taxon>Dermacoccaceae</taxon>
        <taxon>Calidifontibacter</taxon>
    </lineage>
</organism>
<sequence length="61" mass="7083">MGTTFILFSMGFVVIFVAMVMIGEQRNKNKPRQEPIRTPVLRAKDAERERRAREQGKFDGQ</sequence>
<keyword evidence="2" id="KW-1133">Transmembrane helix</keyword>